<evidence type="ECO:0000313" key="2">
    <source>
        <dbReference type="EMBL" id="MBB4066181.1"/>
    </source>
</evidence>
<dbReference type="EMBL" id="JACIEZ010000008">
    <property type="protein sequence ID" value="MBB4066181.1"/>
    <property type="molecule type" value="Genomic_DNA"/>
</dbReference>
<accession>A0A7W6J7E5</accession>
<name>A0A7W6J7E5_9HYPH</name>
<keyword evidence="3" id="KW-1185">Reference proteome</keyword>
<gene>
    <name evidence="2" type="ORF">GGR23_003396</name>
</gene>
<proteinExistence type="predicted"/>
<evidence type="ECO:0000313" key="3">
    <source>
        <dbReference type="Proteomes" id="UP000528286"/>
    </source>
</evidence>
<feature type="domain" description="Anti-sigma factor NepR" evidence="1">
    <location>
        <begin position="28"/>
        <end position="58"/>
    </location>
</feature>
<dbReference type="RefSeq" id="WP_183367470.1">
    <property type="nucleotide sequence ID" value="NZ_JACIEZ010000008.1"/>
</dbReference>
<dbReference type="InterPro" id="IPR041649">
    <property type="entry name" value="NepR"/>
</dbReference>
<organism evidence="2 3">
    <name type="scientific">Gellertiella hungarica</name>
    <dbReference type="NCBI Taxonomy" id="1572859"/>
    <lineage>
        <taxon>Bacteria</taxon>
        <taxon>Pseudomonadati</taxon>
        <taxon>Pseudomonadota</taxon>
        <taxon>Alphaproteobacteria</taxon>
        <taxon>Hyphomicrobiales</taxon>
        <taxon>Rhizobiaceae</taxon>
        <taxon>Gellertiella</taxon>
    </lineage>
</organism>
<reference evidence="2 3" key="1">
    <citation type="submission" date="2020-08" db="EMBL/GenBank/DDBJ databases">
        <title>Genomic Encyclopedia of Type Strains, Phase IV (KMG-IV): sequencing the most valuable type-strain genomes for metagenomic binning, comparative biology and taxonomic classification.</title>
        <authorList>
            <person name="Goeker M."/>
        </authorList>
    </citation>
    <scope>NUCLEOTIDE SEQUENCE [LARGE SCALE GENOMIC DNA]</scope>
    <source>
        <strain evidence="2 3">DSM 29853</strain>
    </source>
</reference>
<evidence type="ECO:0000259" key="1">
    <source>
        <dbReference type="Pfam" id="PF18557"/>
    </source>
</evidence>
<dbReference type="Pfam" id="PF18557">
    <property type="entry name" value="NepR"/>
    <property type="match status" value="1"/>
</dbReference>
<sequence length="67" mass="7669">MHEKPNEADENVQTYAESHIIDPNSLVSRVLRELYDSVQNEAIPERFLDLLEKLDMAENSAKATENP</sequence>
<protein>
    <recommendedName>
        <fullName evidence="1">Anti-sigma factor NepR domain-containing protein</fullName>
    </recommendedName>
</protein>
<dbReference type="Proteomes" id="UP000528286">
    <property type="component" value="Unassembled WGS sequence"/>
</dbReference>
<dbReference type="AlphaFoldDB" id="A0A7W6J7E5"/>
<comment type="caution">
    <text evidence="2">The sequence shown here is derived from an EMBL/GenBank/DDBJ whole genome shotgun (WGS) entry which is preliminary data.</text>
</comment>